<feature type="binding site" evidence="1">
    <location>
        <position position="144"/>
    </location>
    <ligand>
        <name>Zn(2+)</name>
        <dbReference type="ChEBI" id="CHEBI:29105"/>
    </ligand>
</feature>
<dbReference type="GO" id="GO:1900376">
    <property type="term" value="P:regulation of secondary metabolite biosynthetic process"/>
    <property type="evidence" value="ECO:0007669"/>
    <property type="project" value="TreeGrafter"/>
</dbReference>
<gene>
    <name evidence="3" type="ORF">E8A74_23000</name>
</gene>
<comment type="caution">
    <text evidence="3">The sequence shown here is derived from an EMBL/GenBank/DDBJ whole genome shotgun (WGS) entry which is preliminary data.</text>
</comment>
<evidence type="ECO:0000256" key="2">
    <source>
        <dbReference type="PIRSR" id="PIRSR602481-2"/>
    </source>
</evidence>
<dbReference type="Gene3D" id="1.10.10.10">
    <property type="entry name" value="Winged helix-like DNA-binding domain superfamily/Winged helix DNA-binding domain"/>
    <property type="match status" value="1"/>
</dbReference>
<keyword evidence="2" id="KW-0408">Iron</keyword>
<comment type="cofactor">
    <cofactor evidence="1">
        <name>Zn(2+)</name>
        <dbReference type="ChEBI" id="CHEBI:29105"/>
    </cofactor>
    <text evidence="1">Binds 1 zinc ion per subunit.</text>
</comment>
<feature type="binding site" evidence="2">
    <location>
        <position position="120"/>
    </location>
    <ligand>
        <name>Fe cation</name>
        <dbReference type="ChEBI" id="CHEBI:24875"/>
    </ligand>
</feature>
<dbReference type="GO" id="GO:0045892">
    <property type="term" value="P:negative regulation of DNA-templated transcription"/>
    <property type="evidence" value="ECO:0007669"/>
    <property type="project" value="TreeGrafter"/>
</dbReference>
<dbReference type="RefSeq" id="WP_136931206.1">
    <property type="nucleotide sequence ID" value="NZ_SSMQ01000024.1"/>
</dbReference>
<dbReference type="InterPro" id="IPR036388">
    <property type="entry name" value="WH-like_DNA-bd_sf"/>
</dbReference>
<proteinExistence type="predicted"/>
<accession>A0A4U1J9J8</accession>
<keyword evidence="4" id="KW-1185">Reference proteome</keyword>
<feature type="binding site" evidence="1">
    <location>
        <position position="105"/>
    </location>
    <ligand>
        <name>Zn(2+)</name>
        <dbReference type="ChEBI" id="CHEBI:29105"/>
    </ligand>
</feature>
<dbReference type="SUPFAM" id="SSF46785">
    <property type="entry name" value="Winged helix' DNA-binding domain"/>
    <property type="match status" value="1"/>
</dbReference>
<dbReference type="OrthoDB" id="8659436at2"/>
<comment type="cofactor">
    <cofactor evidence="2">
        <name>Mn(2+)</name>
        <dbReference type="ChEBI" id="CHEBI:29035"/>
    </cofactor>
    <cofactor evidence="2">
        <name>Fe(2+)</name>
        <dbReference type="ChEBI" id="CHEBI:29033"/>
    </cofactor>
    <text evidence="2">Binds 1 Mn(2+) or Fe(2+) ion per subunit.</text>
</comment>
<keyword evidence="1" id="KW-0862">Zinc</keyword>
<dbReference type="AlphaFoldDB" id="A0A4U1J9J8"/>
<evidence type="ECO:0000313" key="4">
    <source>
        <dbReference type="Proteomes" id="UP000309215"/>
    </source>
</evidence>
<dbReference type="Proteomes" id="UP000309215">
    <property type="component" value="Unassembled WGS sequence"/>
</dbReference>
<name>A0A4U1J9J8_9BACT</name>
<dbReference type="Pfam" id="PF01475">
    <property type="entry name" value="FUR"/>
    <property type="match status" value="1"/>
</dbReference>
<sequence length="148" mass="16475">MARSTDPPSIDELRSLVRNKGLRATAPRLAVLRRLLAQKTPVSHGDLCAELAPEGWDRATIYRNLIDLTEVGLVRRTDVGDHVWRFELVREGGEHDSGTHPHFVCNSCGEVACLPDEIVEVKPARGIPRALRKKGLEIQFRGTCDRCA</sequence>
<dbReference type="PANTHER" id="PTHR33202">
    <property type="entry name" value="ZINC UPTAKE REGULATION PROTEIN"/>
    <property type="match status" value="1"/>
</dbReference>
<dbReference type="GO" id="GO:0008270">
    <property type="term" value="F:zinc ion binding"/>
    <property type="evidence" value="ECO:0007669"/>
    <property type="project" value="TreeGrafter"/>
</dbReference>
<evidence type="ECO:0000256" key="1">
    <source>
        <dbReference type="PIRSR" id="PIRSR602481-1"/>
    </source>
</evidence>
<feature type="binding site" evidence="1">
    <location>
        <position position="147"/>
    </location>
    <ligand>
        <name>Zn(2+)</name>
        <dbReference type="ChEBI" id="CHEBI:29105"/>
    </ligand>
</feature>
<keyword evidence="1" id="KW-0479">Metal-binding</keyword>
<dbReference type="GO" id="GO:0003700">
    <property type="term" value="F:DNA-binding transcription factor activity"/>
    <property type="evidence" value="ECO:0007669"/>
    <property type="project" value="InterPro"/>
</dbReference>
<reference evidence="3 4" key="1">
    <citation type="submission" date="2019-04" db="EMBL/GenBank/DDBJ databases">
        <authorList>
            <person name="Li Y."/>
            <person name="Wang J."/>
        </authorList>
    </citation>
    <scope>NUCLEOTIDE SEQUENCE [LARGE SCALE GENOMIC DNA]</scope>
    <source>
        <strain evidence="3 4">DSM 14668</strain>
    </source>
</reference>
<dbReference type="EMBL" id="SSMQ01000024">
    <property type="protein sequence ID" value="TKD04481.1"/>
    <property type="molecule type" value="Genomic_DNA"/>
</dbReference>
<dbReference type="InterPro" id="IPR036390">
    <property type="entry name" value="WH_DNA-bd_sf"/>
</dbReference>
<dbReference type="PANTHER" id="PTHR33202:SF7">
    <property type="entry name" value="FERRIC UPTAKE REGULATION PROTEIN"/>
    <property type="match status" value="1"/>
</dbReference>
<organism evidence="3 4">
    <name type="scientific">Polyangium fumosum</name>
    <dbReference type="NCBI Taxonomy" id="889272"/>
    <lineage>
        <taxon>Bacteria</taxon>
        <taxon>Pseudomonadati</taxon>
        <taxon>Myxococcota</taxon>
        <taxon>Polyangia</taxon>
        <taxon>Polyangiales</taxon>
        <taxon>Polyangiaceae</taxon>
        <taxon>Polyangium</taxon>
    </lineage>
</organism>
<protein>
    <submittedName>
        <fullName evidence="3">Transcriptional repressor</fullName>
    </submittedName>
</protein>
<dbReference type="GO" id="GO:0000976">
    <property type="term" value="F:transcription cis-regulatory region binding"/>
    <property type="evidence" value="ECO:0007669"/>
    <property type="project" value="TreeGrafter"/>
</dbReference>
<evidence type="ECO:0000313" key="3">
    <source>
        <dbReference type="EMBL" id="TKD04481.1"/>
    </source>
</evidence>
<dbReference type="InterPro" id="IPR002481">
    <property type="entry name" value="FUR"/>
</dbReference>
<feature type="binding site" evidence="1">
    <location>
        <position position="108"/>
    </location>
    <ligand>
        <name>Zn(2+)</name>
        <dbReference type="ChEBI" id="CHEBI:29105"/>
    </ligand>
</feature>
<feature type="binding site" evidence="2">
    <location>
        <position position="95"/>
    </location>
    <ligand>
        <name>Fe cation</name>
        <dbReference type="ChEBI" id="CHEBI:24875"/>
    </ligand>
</feature>